<dbReference type="EMBL" id="JACOPD010000004">
    <property type="protein sequence ID" value="MBC5680657.1"/>
    <property type="molecule type" value="Genomic_DNA"/>
</dbReference>
<dbReference type="InterPro" id="IPR024002">
    <property type="entry name" value="For/NO2_transpt_CS"/>
</dbReference>
<keyword evidence="3 6" id="KW-1133">Transmembrane helix</keyword>
<dbReference type="RefSeq" id="WP_186836646.1">
    <property type="nucleotide sequence ID" value="NZ_JACOPD010000004.1"/>
</dbReference>
<dbReference type="Pfam" id="PF01226">
    <property type="entry name" value="Form_Nir_trans"/>
    <property type="match status" value="1"/>
</dbReference>
<evidence type="ECO:0000256" key="4">
    <source>
        <dbReference type="ARBA" id="ARBA00023136"/>
    </source>
</evidence>
<comment type="subcellular location">
    <subcellularLocation>
        <location evidence="1">Membrane</location>
        <topology evidence="1">Multi-pass membrane protein</topology>
    </subcellularLocation>
</comment>
<dbReference type="PROSITE" id="PS01006">
    <property type="entry name" value="FORMATE_NITRITE_TP_2"/>
    <property type="match status" value="1"/>
</dbReference>
<accession>A0ABR7FZN6</accession>
<feature type="transmembrane region" description="Helical" evidence="6">
    <location>
        <begin position="31"/>
        <end position="53"/>
    </location>
</feature>
<sequence length="253" mass="27787">MLDSDLEIMKKAAFNKADICNNHLGKYFIRAIVAGFFIVVATMLSNVTAAVLLKTYPQFGKLISSIFFSIAIILVVFIGGELFTGNNMVMAMGVYTKTCKVSDMIKTWVISYIGNFVGSFILGGLFVWSNASHQILVDYYRSFIYTKLDATPMELFIRGVLCNFLVCLAVYTGMKLKSESGKMIMMFCIITAFVLSGFEHCVANMGTFTIGYMLLGDIGTAAVIKSQFFVTLGNIVGGAVLLAFPLKQMSAEH</sequence>
<dbReference type="Proteomes" id="UP000628463">
    <property type="component" value="Unassembled WGS sequence"/>
</dbReference>
<name>A0ABR7FZN6_9FIRM</name>
<evidence type="ECO:0000313" key="7">
    <source>
        <dbReference type="EMBL" id="MBC5680657.1"/>
    </source>
</evidence>
<dbReference type="PANTHER" id="PTHR30520:SF8">
    <property type="entry name" value="NITRITE TRANSPORTER NIRC"/>
    <property type="match status" value="1"/>
</dbReference>
<dbReference type="InterPro" id="IPR000292">
    <property type="entry name" value="For/NO2_transpt"/>
</dbReference>
<feature type="transmembrane region" description="Helical" evidence="6">
    <location>
        <begin position="155"/>
        <end position="174"/>
    </location>
</feature>
<feature type="transmembrane region" description="Helical" evidence="6">
    <location>
        <begin position="105"/>
        <end position="128"/>
    </location>
</feature>
<protein>
    <submittedName>
        <fullName evidence="7">Formate/nitrite transporter family protein</fullName>
    </submittedName>
</protein>
<dbReference type="PANTHER" id="PTHR30520">
    <property type="entry name" value="FORMATE TRANSPORTER-RELATED"/>
    <property type="match status" value="1"/>
</dbReference>
<feature type="transmembrane region" description="Helical" evidence="6">
    <location>
        <begin position="186"/>
        <end position="215"/>
    </location>
</feature>
<evidence type="ECO:0000313" key="8">
    <source>
        <dbReference type="Proteomes" id="UP000628463"/>
    </source>
</evidence>
<evidence type="ECO:0000256" key="2">
    <source>
        <dbReference type="ARBA" id="ARBA00022692"/>
    </source>
</evidence>
<comment type="caution">
    <text evidence="7">The sequence shown here is derived from an EMBL/GenBank/DDBJ whole genome shotgun (WGS) entry which is preliminary data.</text>
</comment>
<keyword evidence="8" id="KW-1185">Reference proteome</keyword>
<evidence type="ECO:0000256" key="6">
    <source>
        <dbReference type="SAM" id="Phobius"/>
    </source>
</evidence>
<gene>
    <name evidence="7" type="ORF">H8S01_06755</name>
</gene>
<keyword evidence="4 6" id="KW-0472">Membrane</keyword>
<evidence type="ECO:0000256" key="5">
    <source>
        <dbReference type="ARBA" id="ARBA00049660"/>
    </source>
</evidence>
<organism evidence="7 8">
    <name type="scientific">Lachnospira hominis</name>
    <name type="common">ex Liu et al. 2021</name>
    <dbReference type="NCBI Taxonomy" id="2763051"/>
    <lineage>
        <taxon>Bacteria</taxon>
        <taxon>Bacillati</taxon>
        <taxon>Bacillota</taxon>
        <taxon>Clostridia</taxon>
        <taxon>Lachnospirales</taxon>
        <taxon>Lachnospiraceae</taxon>
        <taxon>Lachnospira</taxon>
    </lineage>
</organism>
<comment type="similarity">
    <text evidence="5">Belongs to the FNT transporter (TC 1.A.16) family.</text>
</comment>
<feature type="transmembrane region" description="Helical" evidence="6">
    <location>
        <begin position="227"/>
        <end position="246"/>
    </location>
</feature>
<dbReference type="InterPro" id="IPR023271">
    <property type="entry name" value="Aquaporin-like"/>
</dbReference>
<evidence type="ECO:0000256" key="3">
    <source>
        <dbReference type="ARBA" id="ARBA00022989"/>
    </source>
</evidence>
<dbReference type="Gene3D" id="1.20.1080.10">
    <property type="entry name" value="Glycerol uptake facilitator protein"/>
    <property type="match status" value="1"/>
</dbReference>
<reference evidence="7 8" key="1">
    <citation type="submission" date="2020-08" db="EMBL/GenBank/DDBJ databases">
        <title>Genome public.</title>
        <authorList>
            <person name="Liu C."/>
            <person name="Sun Q."/>
        </authorList>
    </citation>
    <scope>NUCLEOTIDE SEQUENCE [LARGE SCALE GENOMIC DNA]</scope>
    <source>
        <strain evidence="7 8">NSJ-43</strain>
    </source>
</reference>
<proteinExistence type="inferred from homology"/>
<feature type="transmembrane region" description="Helical" evidence="6">
    <location>
        <begin position="65"/>
        <end position="84"/>
    </location>
</feature>
<keyword evidence="2 6" id="KW-0812">Transmembrane</keyword>
<evidence type="ECO:0000256" key="1">
    <source>
        <dbReference type="ARBA" id="ARBA00004141"/>
    </source>
</evidence>